<evidence type="ECO:0000256" key="1">
    <source>
        <dbReference type="ARBA" id="ARBA00005606"/>
    </source>
</evidence>
<keyword evidence="2" id="KW-0711">Selenium</keyword>
<dbReference type="SUPFAM" id="SSF75011">
    <property type="entry name" value="3-carboxy-cis,cis-mucoante lactonizing enzyme"/>
    <property type="match status" value="1"/>
</dbReference>
<name>A0A2S2QB06_9HEMI</name>
<accession>A0A2S2QB06</accession>
<dbReference type="Pfam" id="PF05694">
    <property type="entry name" value="SBP56"/>
    <property type="match status" value="1"/>
</dbReference>
<dbReference type="RefSeq" id="XP_025407867.1">
    <property type="nucleotide sequence ID" value="XM_025552082.1"/>
</dbReference>
<dbReference type="GeneID" id="112681772"/>
<evidence type="ECO:0000256" key="2">
    <source>
        <dbReference type="ARBA" id="ARBA00023266"/>
    </source>
</evidence>
<reference evidence="3" key="1">
    <citation type="submission" date="2018-04" db="EMBL/GenBank/DDBJ databases">
        <title>Transcriptome assembly of Sipha flava.</title>
        <authorList>
            <person name="Scully E.D."/>
            <person name="Geib S.M."/>
            <person name="Palmer N.A."/>
            <person name="Koch K."/>
            <person name="Bradshaw J."/>
            <person name="Heng-Moss T."/>
            <person name="Sarath G."/>
        </authorList>
    </citation>
    <scope>NUCLEOTIDE SEQUENCE</scope>
</reference>
<gene>
    <name evidence="5" type="primary">LOC112681772</name>
    <name evidence="3" type="ORF">g.66583</name>
</gene>
<protein>
    <submittedName>
        <fullName evidence="5">Methanethiol oxidase isoform X1</fullName>
    </submittedName>
    <submittedName>
        <fullName evidence="3">Selenium-binding protein 1-B</fullName>
    </submittedName>
</protein>
<dbReference type="Proteomes" id="UP000694846">
    <property type="component" value="Unplaced"/>
</dbReference>
<organism evidence="3">
    <name type="scientific">Sipha flava</name>
    <name type="common">yellow sugarcane aphid</name>
    <dbReference type="NCBI Taxonomy" id="143950"/>
    <lineage>
        <taxon>Eukaryota</taxon>
        <taxon>Metazoa</taxon>
        <taxon>Ecdysozoa</taxon>
        <taxon>Arthropoda</taxon>
        <taxon>Hexapoda</taxon>
        <taxon>Insecta</taxon>
        <taxon>Pterygota</taxon>
        <taxon>Neoptera</taxon>
        <taxon>Paraneoptera</taxon>
        <taxon>Hemiptera</taxon>
        <taxon>Sternorrhyncha</taxon>
        <taxon>Aphidomorpha</taxon>
        <taxon>Aphidoidea</taxon>
        <taxon>Aphididae</taxon>
        <taxon>Sipha</taxon>
    </lineage>
</organism>
<dbReference type="EMBL" id="GGMS01005169">
    <property type="protein sequence ID" value="MBY74372.1"/>
    <property type="molecule type" value="Transcribed_RNA"/>
</dbReference>
<sequence length="482" mass="54317">MMANYKKQCGPGYKSPLDAYKNGKRETILYTICIQPNPQINNKPDYLATVDVDPASSTYCQVIHRTSMEKSGDEIHHFGWNTCSSCYDDCTKSRNKMILPSLGSDRIYVLDVTDEKAPKLHKTIEPSEVHGFNVSALHTTHCLPNGDVMISTMGDAQGNGKGDFLLIDAEKGIVKGTWTNGETAKFGYDFWYQPYCDVLVSSEWGTPKYFKTGFHPEHVNDIEKYGRSLNFYSWSERKLIQTIDLGQDGIAPLEIRFLHDPKASEGFVGCAVNSSIFRFFRTSGGTWNAEKVIYIPKKTVKDIKGIRVDNFEVSGMITDILISLDDRYLYFSNWLHGDIRQYDITNTSKPRLVGQIFLGGLVLKDGPLVVIEDSELKEQPETVFVKERCLYGSPQMLQLSLDGKRIYVTTSLFTPWDKEFYPECVKHGSTLVKIDVDTINGGLTLDPNFLVDFGKEPDGPIMAHETRYPGGDCTSDIWLAED</sequence>
<evidence type="ECO:0000313" key="5">
    <source>
        <dbReference type="RefSeq" id="XP_025407867.1"/>
    </source>
</evidence>
<dbReference type="PANTHER" id="PTHR23300">
    <property type="entry name" value="METHANETHIOL OXIDASE"/>
    <property type="match status" value="1"/>
</dbReference>
<dbReference type="OrthoDB" id="10252446at2759"/>
<dbReference type="InterPro" id="IPR008826">
    <property type="entry name" value="Se-bd"/>
</dbReference>
<evidence type="ECO:0000313" key="3">
    <source>
        <dbReference type="EMBL" id="MBY74372.1"/>
    </source>
</evidence>
<comment type="similarity">
    <text evidence="1">Belongs to the selenium-binding protein family.</text>
</comment>
<dbReference type="PANTHER" id="PTHR23300:SF0">
    <property type="entry name" value="METHANETHIOL OXIDASE"/>
    <property type="match status" value="1"/>
</dbReference>
<proteinExistence type="inferred from homology"/>
<reference evidence="5" key="2">
    <citation type="submission" date="2025-04" db="UniProtKB">
        <authorList>
            <consortium name="RefSeq"/>
        </authorList>
    </citation>
    <scope>IDENTIFICATION</scope>
    <source>
        <tissue evidence="5">Whole body</tissue>
    </source>
</reference>
<dbReference type="GO" id="GO:0008430">
    <property type="term" value="F:selenium binding"/>
    <property type="evidence" value="ECO:0007669"/>
    <property type="project" value="InterPro"/>
</dbReference>
<dbReference type="AlphaFoldDB" id="A0A2S2QB06"/>
<evidence type="ECO:0000313" key="4">
    <source>
        <dbReference type="Proteomes" id="UP000694846"/>
    </source>
</evidence>
<keyword evidence="4" id="KW-1185">Reference proteome</keyword>